<comment type="caution">
    <text evidence="1">The sequence shown here is derived from an EMBL/GenBank/DDBJ whole genome shotgun (WGS) entry which is preliminary data.</text>
</comment>
<protein>
    <submittedName>
        <fullName evidence="1">Uncharacterized protein</fullName>
    </submittedName>
</protein>
<proteinExistence type="predicted"/>
<reference evidence="1 2" key="1">
    <citation type="submission" date="2018-04" db="EMBL/GenBank/DDBJ databases">
        <title>Adhaeribacter sp. HMF7616 genome sequencing and assembly.</title>
        <authorList>
            <person name="Kang H."/>
            <person name="Kang J."/>
            <person name="Cha I."/>
            <person name="Kim H."/>
            <person name="Joh K."/>
        </authorList>
    </citation>
    <scope>NUCLEOTIDE SEQUENCE [LARGE SCALE GENOMIC DNA]</scope>
    <source>
        <strain evidence="1 2">HMF7616</strain>
    </source>
</reference>
<accession>A0A369QFG3</accession>
<evidence type="ECO:0000313" key="2">
    <source>
        <dbReference type="Proteomes" id="UP000253919"/>
    </source>
</evidence>
<evidence type="ECO:0000313" key="1">
    <source>
        <dbReference type="EMBL" id="RDC63444.1"/>
    </source>
</evidence>
<gene>
    <name evidence="1" type="ORF">AHMF7616_02047</name>
</gene>
<dbReference type="Proteomes" id="UP000253919">
    <property type="component" value="Unassembled WGS sequence"/>
</dbReference>
<dbReference type="AlphaFoldDB" id="A0A369QFG3"/>
<keyword evidence="2" id="KW-1185">Reference proteome</keyword>
<sequence>MVALVRRLFALHLLAIHLFNIVGYSLLFQYFIYRTDTNLVAQLDLNQYQESELIQFKIPISLPYIIDKPDYERVDGQVEIKGVLYTYVKRKIERDTIFLQCLPNPETQRLDKARNAYTKHVNDLPQSKKNQAGTTKKSGLYSEYDFKILDYHFAPPVQLAVIYITQPSHSPVSKAFDVPGEPPEIAC</sequence>
<name>A0A369QFG3_9BACT</name>
<organism evidence="1 2">
    <name type="scientific">Adhaeribacter pallidiroseus</name>
    <dbReference type="NCBI Taxonomy" id="2072847"/>
    <lineage>
        <taxon>Bacteria</taxon>
        <taxon>Pseudomonadati</taxon>
        <taxon>Bacteroidota</taxon>
        <taxon>Cytophagia</taxon>
        <taxon>Cytophagales</taxon>
        <taxon>Hymenobacteraceae</taxon>
        <taxon>Adhaeribacter</taxon>
    </lineage>
</organism>
<dbReference type="EMBL" id="QASA01000001">
    <property type="protein sequence ID" value="RDC63444.1"/>
    <property type="molecule type" value="Genomic_DNA"/>
</dbReference>